<feature type="transmembrane region" description="Helical" evidence="1">
    <location>
        <begin position="6"/>
        <end position="25"/>
    </location>
</feature>
<proteinExistence type="predicted"/>
<protein>
    <submittedName>
        <fullName evidence="2">Uncharacterized protein</fullName>
    </submittedName>
</protein>
<sequence>MAKNFLGALIILGVGIISMYVLFLVRPGLQNSDQQTVEKYPDYARLVESADRAGFQELKIVDSTGPHLNMASSSKDFDGVPKVSYRYNRSGARVTDAYLLFEGYVNGSKKSGETLYPDDSLYFKINSFGGHLISTQGRVETPQDPGMTRWMFNLGNMAFYETAVDKALKIGGVLNADFIKYLNSYALPPYKANVFSAIVSSRPTTKIIRLSIFYKMAQEGDFIEKA</sequence>
<dbReference type="EMBL" id="METD01000001">
    <property type="protein sequence ID" value="OGB73751.1"/>
    <property type="molecule type" value="Genomic_DNA"/>
</dbReference>
<comment type="caution">
    <text evidence="2">The sequence shown here is derived from an EMBL/GenBank/DDBJ whole genome shotgun (WGS) entry which is preliminary data.</text>
</comment>
<accession>A0A1F4NQR3</accession>
<dbReference type="Proteomes" id="UP000178085">
    <property type="component" value="Unassembled WGS sequence"/>
</dbReference>
<evidence type="ECO:0000313" key="2">
    <source>
        <dbReference type="EMBL" id="OGB73751.1"/>
    </source>
</evidence>
<evidence type="ECO:0000313" key="3">
    <source>
        <dbReference type="Proteomes" id="UP000178085"/>
    </source>
</evidence>
<keyword evidence="1" id="KW-1133">Transmembrane helix</keyword>
<keyword evidence="1" id="KW-0812">Transmembrane</keyword>
<gene>
    <name evidence="2" type="ORF">A3K51_02885</name>
</gene>
<keyword evidence="1" id="KW-0472">Membrane</keyword>
<evidence type="ECO:0000256" key="1">
    <source>
        <dbReference type="SAM" id="Phobius"/>
    </source>
</evidence>
<name>A0A1F4NQR3_UNCK3</name>
<organism evidence="2 3">
    <name type="scientific">candidate division Kazan bacterium RIFCSPLOWO2_01_FULL_45_19</name>
    <dbReference type="NCBI Taxonomy" id="1798538"/>
    <lineage>
        <taxon>Bacteria</taxon>
        <taxon>Bacteria division Kazan-3B-28</taxon>
    </lineage>
</organism>
<reference evidence="2 3" key="1">
    <citation type="journal article" date="2016" name="Nat. Commun.">
        <title>Thousands of microbial genomes shed light on interconnected biogeochemical processes in an aquifer system.</title>
        <authorList>
            <person name="Anantharaman K."/>
            <person name="Brown C.T."/>
            <person name="Hug L.A."/>
            <person name="Sharon I."/>
            <person name="Castelle C.J."/>
            <person name="Probst A.J."/>
            <person name="Thomas B.C."/>
            <person name="Singh A."/>
            <person name="Wilkins M.J."/>
            <person name="Karaoz U."/>
            <person name="Brodie E.L."/>
            <person name="Williams K.H."/>
            <person name="Hubbard S.S."/>
            <person name="Banfield J.F."/>
        </authorList>
    </citation>
    <scope>NUCLEOTIDE SEQUENCE [LARGE SCALE GENOMIC DNA]</scope>
</reference>
<dbReference type="AlphaFoldDB" id="A0A1F4NQR3"/>